<evidence type="ECO:0000313" key="4">
    <source>
        <dbReference type="Proteomes" id="UP000306378"/>
    </source>
</evidence>
<evidence type="ECO:0000259" key="2">
    <source>
        <dbReference type="SMART" id="SM00382"/>
    </source>
</evidence>
<comment type="caution">
    <text evidence="3">The sequence shown here is derived from an EMBL/GenBank/DDBJ whole genome shotgun (WGS) entry which is preliminary data.</text>
</comment>
<dbReference type="GO" id="GO:0005524">
    <property type="term" value="F:ATP binding"/>
    <property type="evidence" value="ECO:0007669"/>
    <property type="project" value="InterPro"/>
</dbReference>
<dbReference type="InterPro" id="IPR038729">
    <property type="entry name" value="Rad50/SbcC_AAA"/>
</dbReference>
<dbReference type="InterPro" id="IPR003959">
    <property type="entry name" value="ATPase_AAA_core"/>
</dbReference>
<dbReference type="Pfam" id="PF13304">
    <property type="entry name" value="AAA_21"/>
    <property type="match status" value="1"/>
</dbReference>
<feature type="domain" description="AAA+ ATPase" evidence="2">
    <location>
        <begin position="120"/>
        <end position="372"/>
    </location>
</feature>
<dbReference type="SUPFAM" id="SSF52540">
    <property type="entry name" value="P-loop containing nucleoside triphosphate hydrolases"/>
    <property type="match status" value="1"/>
</dbReference>
<feature type="region of interest" description="Disordered" evidence="1">
    <location>
        <begin position="1"/>
        <end position="36"/>
    </location>
</feature>
<dbReference type="SMART" id="SM00382">
    <property type="entry name" value="AAA"/>
    <property type="match status" value="1"/>
</dbReference>
<accession>A0A5R8NXI1</accession>
<dbReference type="AlphaFoldDB" id="A0A5R8NXI1"/>
<sequence length="570" mass="63017">MLGSDAAIDLSPTPRTHASSPADKHPSPTLSWLRSVPLHSGPPSTLRHGWTRQDLFAGDRHPVDAFKGWEDRLPEFKSEIRRSQIDGLAAKVAKRSYRKYLERMTLRRVRGFVDCEVTFDFPVTALVGPNGGGKTTVLGAAALVYRSVPPGRFFAKSGKYDSSMQNWSIEYELIDRSLNTRSPVSRTASFKRLKWNRNAVERDVRLFGVDRTLPATERQNLRKATAGSFLAVKEEQLPVDVTTHAEKILGKPISGYQQLYLDAEDRVSMFTGLTYRGEAYSEFHFGAGEASIIRMIAEIEAAQDNAIVFIEEIENGLHPVATQRIVEYLIDVAARKSCQVIFTTHSNDALAPLPPIAIWSALSGEVIQGKPDVRALRTLTGQIDAQLAIFVEDSFAESMVATALRTHGGVEMDAVKIHAMGGASPAVKMTEHHNENPTTNFPAVCLLDGDQADRVAPAKRIHILPGTESPEEHVFQRVSQQLDELSAKLTVALHLPVHRQEEVKSVIQRRGLTNRDRHVIWEQIGEDLDFTSGHTVSTAFLATWAQAYPEEVTQIVTALGDLLPIRAAGT</sequence>
<dbReference type="EMBL" id="VBUT01000002">
    <property type="protein sequence ID" value="TLF80941.1"/>
    <property type="molecule type" value="Genomic_DNA"/>
</dbReference>
<dbReference type="PANTHER" id="PTHR43581">
    <property type="entry name" value="ATP/GTP PHOSPHATASE"/>
    <property type="match status" value="1"/>
</dbReference>
<proteinExistence type="predicted"/>
<reference evidence="3 4" key="1">
    <citation type="submission" date="2019-05" db="EMBL/GenBank/DDBJ databases">
        <title>Genomes sequences of two Nocardia cyriacigeorgica environmental isolates, type strains Nocardia asteroides ATCC 19247 and Nocardia cyriacigeorgica DSM 44484.</title>
        <authorList>
            <person name="Vautrin F."/>
            <person name="Bergeron E."/>
            <person name="Dubost A."/>
            <person name="Abrouk D."/>
            <person name="Rodriguez Nava V."/>
            <person name="Pujic P."/>
        </authorList>
    </citation>
    <scope>NUCLEOTIDE SEQUENCE [LARGE SCALE GENOMIC DNA]</scope>
    <source>
        <strain evidence="3 4">EML 446</strain>
    </source>
</reference>
<dbReference type="PANTHER" id="PTHR43581:SF2">
    <property type="entry name" value="EXCINUCLEASE ATPASE SUBUNIT"/>
    <property type="match status" value="1"/>
</dbReference>
<dbReference type="Proteomes" id="UP000306378">
    <property type="component" value="Unassembled WGS sequence"/>
</dbReference>
<dbReference type="GO" id="GO:0016887">
    <property type="term" value="F:ATP hydrolysis activity"/>
    <property type="evidence" value="ECO:0007669"/>
    <property type="project" value="InterPro"/>
</dbReference>
<dbReference type="InterPro" id="IPR051396">
    <property type="entry name" value="Bact_Antivir_Def_Nuclease"/>
</dbReference>
<organism evidence="3 4">
    <name type="scientific">Nocardia cyriacigeorgica</name>
    <dbReference type="NCBI Taxonomy" id="135487"/>
    <lineage>
        <taxon>Bacteria</taxon>
        <taxon>Bacillati</taxon>
        <taxon>Actinomycetota</taxon>
        <taxon>Actinomycetes</taxon>
        <taxon>Mycobacteriales</taxon>
        <taxon>Nocardiaceae</taxon>
        <taxon>Nocardia</taxon>
    </lineage>
</organism>
<dbReference type="InterPro" id="IPR027417">
    <property type="entry name" value="P-loop_NTPase"/>
</dbReference>
<evidence type="ECO:0000256" key="1">
    <source>
        <dbReference type="SAM" id="MobiDB-lite"/>
    </source>
</evidence>
<dbReference type="Gene3D" id="3.40.50.300">
    <property type="entry name" value="P-loop containing nucleotide triphosphate hydrolases"/>
    <property type="match status" value="2"/>
</dbReference>
<dbReference type="GO" id="GO:0006302">
    <property type="term" value="P:double-strand break repair"/>
    <property type="evidence" value="ECO:0007669"/>
    <property type="project" value="InterPro"/>
</dbReference>
<gene>
    <name evidence="3" type="ORF">FEK34_04510</name>
</gene>
<dbReference type="InterPro" id="IPR003593">
    <property type="entry name" value="AAA+_ATPase"/>
</dbReference>
<protein>
    <recommendedName>
        <fullName evidence="2">AAA+ ATPase domain-containing protein</fullName>
    </recommendedName>
</protein>
<evidence type="ECO:0000313" key="3">
    <source>
        <dbReference type="EMBL" id="TLF80941.1"/>
    </source>
</evidence>
<dbReference type="Pfam" id="PF13476">
    <property type="entry name" value="AAA_23"/>
    <property type="match status" value="1"/>
</dbReference>
<name>A0A5R8NXI1_9NOCA</name>